<feature type="transmembrane region" description="Helical" evidence="1">
    <location>
        <begin position="12"/>
        <end position="37"/>
    </location>
</feature>
<organism evidence="2 3">
    <name type="scientific">Anaeramoeba ignava</name>
    <name type="common">Anaerobic marine amoeba</name>
    <dbReference type="NCBI Taxonomy" id="1746090"/>
    <lineage>
        <taxon>Eukaryota</taxon>
        <taxon>Metamonada</taxon>
        <taxon>Anaeramoebidae</taxon>
        <taxon>Anaeramoeba</taxon>
    </lineage>
</organism>
<feature type="transmembrane region" description="Helical" evidence="1">
    <location>
        <begin position="122"/>
        <end position="147"/>
    </location>
</feature>
<feature type="transmembrane region" description="Helical" evidence="1">
    <location>
        <begin position="79"/>
        <end position="102"/>
    </location>
</feature>
<evidence type="ECO:0000313" key="3">
    <source>
        <dbReference type="Proteomes" id="UP001149090"/>
    </source>
</evidence>
<keyword evidence="3" id="KW-1185">Reference proteome</keyword>
<comment type="caution">
    <text evidence="2">The sequence shown here is derived from an EMBL/GenBank/DDBJ whole genome shotgun (WGS) entry which is preliminary data.</text>
</comment>
<dbReference type="Proteomes" id="UP001149090">
    <property type="component" value="Unassembled WGS sequence"/>
</dbReference>
<proteinExistence type="predicted"/>
<keyword evidence="1" id="KW-0472">Membrane</keyword>
<evidence type="ECO:0000256" key="1">
    <source>
        <dbReference type="SAM" id="Phobius"/>
    </source>
</evidence>
<reference evidence="2" key="1">
    <citation type="submission" date="2022-10" db="EMBL/GenBank/DDBJ databases">
        <title>Novel sulphate-reducing endosymbionts in the free-living metamonad Anaeramoeba.</title>
        <authorList>
            <person name="Jerlstrom-Hultqvist J."/>
            <person name="Cepicka I."/>
            <person name="Gallot-Lavallee L."/>
            <person name="Salas-Leiva D."/>
            <person name="Curtis B.A."/>
            <person name="Zahonova K."/>
            <person name="Pipaliya S."/>
            <person name="Dacks J."/>
            <person name="Roger A.J."/>
        </authorList>
    </citation>
    <scope>NUCLEOTIDE SEQUENCE</scope>
    <source>
        <strain evidence="2">BMAN</strain>
    </source>
</reference>
<name>A0A9Q0R4H2_ANAIG</name>
<gene>
    <name evidence="2" type="ORF">M0811_03253</name>
</gene>
<protein>
    <submittedName>
        <fullName evidence="2">Uncharacterized protein</fullName>
    </submittedName>
</protein>
<accession>A0A9Q0R4H2</accession>
<feature type="transmembrane region" description="Helical" evidence="1">
    <location>
        <begin position="49"/>
        <end position="72"/>
    </location>
</feature>
<sequence>MYLEFYSKSRFINFLLAFCCTIIISCVFLIPSISIAYPDRDIECPKKLWTWIVICNIFFVLNLFFSFLLNILSKNVRKLSFCVSGLFSLFLIIWAIIGLVWAKSDGVKDECGKLYNVTLGDSIALISLIGLACCIFTCLTFCGLLLFRYGVH</sequence>
<evidence type="ECO:0000313" key="2">
    <source>
        <dbReference type="EMBL" id="KAJ5066909.1"/>
    </source>
</evidence>
<dbReference type="EMBL" id="JAPDFW010000136">
    <property type="protein sequence ID" value="KAJ5066909.1"/>
    <property type="molecule type" value="Genomic_DNA"/>
</dbReference>
<keyword evidence="1" id="KW-1133">Transmembrane helix</keyword>
<keyword evidence="1" id="KW-0812">Transmembrane</keyword>
<dbReference type="AlphaFoldDB" id="A0A9Q0R4H2"/>